<dbReference type="RefSeq" id="WP_302042488.1">
    <property type="nucleotide sequence ID" value="NZ_JAUKPO010000080.1"/>
</dbReference>
<sequence length="52" mass="6045">MAKKKTGFKKGTYKKGEKPSDYAGGWENNLLTAEQLREKAWHRESMSKRSKK</sequence>
<gene>
    <name evidence="2" type="ORF">Q0590_35790</name>
</gene>
<name>A0ABT8RIY6_9BACT</name>
<proteinExistence type="predicted"/>
<organism evidence="2 3">
    <name type="scientific">Rhodocytophaga aerolata</name>
    <dbReference type="NCBI Taxonomy" id="455078"/>
    <lineage>
        <taxon>Bacteria</taxon>
        <taxon>Pseudomonadati</taxon>
        <taxon>Bacteroidota</taxon>
        <taxon>Cytophagia</taxon>
        <taxon>Cytophagales</taxon>
        <taxon>Rhodocytophagaceae</taxon>
        <taxon>Rhodocytophaga</taxon>
    </lineage>
</organism>
<dbReference type="Proteomes" id="UP001168528">
    <property type="component" value="Unassembled WGS sequence"/>
</dbReference>
<comment type="caution">
    <text evidence="2">The sequence shown here is derived from an EMBL/GenBank/DDBJ whole genome shotgun (WGS) entry which is preliminary data.</text>
</comment>
<protein>
    <submittedName>
        <fullName evidence="2">Uncharacterized protein</fullName>
    </submittedName>
</protein>
<feature type="region of interest" description="Disordered" evidence="1">
    <location>
        <begin position="1"/>
        <end position="27"/>
    </location>
</feature>
<dbReference type="EMBL" id="JAUKPO010000080">
    <property type="protein sequence ID" value="MDO1451691.1"/>
    <property type="molecule type" value="Genomic_DNA"/>
</dbReference>
<reference evidence="2" key="1">
    <citation type="submission" date="2023-07" db="EMBL/GenBank/DDBJ databases">
        <title>The genome sequence of Rhodocytophaga aerolata KACC 12507.</title>
        <authorList>
            <person name="Zhang X."/>
        </authorList>
    </citation>
    <scope>NUCLEOTIDE SEQUENCE</scope>
    <source>
        <strain evidence="2">KACC 12507</strain>
    </source>
</reference>
<evidence type="ECO:0000313" key="2">
    <source>
        <dbReference type="EMBL" id="MDO1451691.1"/>
    </source>
</evidence>
<accession>A0ABT8RIY6</accession>
<keyword evidence="3" id="KW-1185">Reference proteome</keyword>
<evidence type="ECO:0000256" key="1">
    <source>
        <dbReference type="SAM" id="MobiDB-lite"/>
    </source>
</evidence>
<feature type="compositionally biased region" description="Basic residues" evidence="1">
    <location>
        <begin position="1"/>
        <end position="13"/>
    </location>
</feature>
<evidence type="ECO:0000313" key="3">
    <source>
        <dbReference type="Proteomes" id="UP001168528"/>
    </source>
</evidence>